<dbReference type="EMBL" id="CP132932">
    <property type="protein sequence ID" value="XCB28575.1"/>
    <property type="molecule type" value="Genomic_DNA"/>
</dbReference>
<evidence type="ECO:0000313" key="2">
    <source>
        <dbReference type="EMBL" id="XCB28575.1"/>
    </source>
</evidence>
<organism evidence="2">
    <name type="scientific">Tunturiibacter empetritectus</name>
    <dbReference type="NCBI Taxonomy" id="3069691"/>
    <lineage>
        <taxon>Bacteria</taxon>
        <taxon>Pseudomonadati</taxon>
        <taxon>Acidobacteriota</taxon>
        <taxon>Terriglobia</taxon>
        <taxon>Terriglobales</taxon>
        <taxon>Acidobacteriaceae</taxon>
        <taxon>Tunturiibacter</taxon>
    </lineage>
</organism>
<reference evidence="2" key="2">
    <citation type="journal article" date="2024" name="Environ. Microbiol.">
        <title>Genome analysis and description of Tunturibacter gen. nov. expands the diversity of Terriglobia in tundra soils.</title>
        <authorList>
            <person name="Messyasz A."/>
            <person name="Mannisto M.K."/>
            <person name="Kerkhof L.J."/>
            <person name="Haggblom M.M."/>
        </authorList>
    </citation>
    <scope>NUCLEOTIDE SEQUENCE</scope>
    <source>
        <strain evidence="2">M8UP23</strain>
    </source>
</reference>
<dbReference type="SUPFAM" id="SSF52821">
    <property type="entry name" value="Rhodanese/Cell cycle control phosphatase"/>
    <property type="match status" value="1"/>
</dbReference>
<dbReference type="InterPro" id="IPR001763">
    <property type="entry name" value="Rhodanese-like_dom"/>
</dbReference>
<dbReference type="PANTHER" id="PTHR43031">
    <property type="entry name" value="FAD-DEPENDENT OXIDOREDUCTASE"/>
    <property type="match status" value="1"/>
</dbReference>
<dbReference type="KEGG" id="temp:RBB75_09685"/>
<proteinExistence type="predicted"/>
<dbReference type="Gene3D" id="3.40.250.10">
    <property type="entry name" value="Rhodanese-like domain"/>
    <property type="match status" value="1"/>
</dbReference>
<feature type="domain" description="Rhodanese" evidence="1">
    <location>
        <begin position="17"/>
        <end position="104"/>
    </location>
</feature>
<dbReference type="CDD" id="cd00158">
    <property type="entry name" value="RHOD"/>
    <property type="match status" value="1"/>
</dbReference>
<sequence>MSVPEIQAEELKQRLDQGENVFLLDVRDEYEYEISNIGGHLIPLAQLSKRLSELNMGEEIVAVCKMGPRGVKAVEYLQQHGFSRVSNLRGGIHAWSDKVDHKVRKY</sequence>
<accession>A0AAU7ZJ90</accession>
<dbReference type="AlphaFoldDB" id="A0AAU7ZJ90"/>
<evidence type="ECO:0000259" key="1">
    <source>
        <dbReference type="PROSITE" id="PS50206"/>
    </source>
</evidence>
<dbReference type="SMART" id="SM00450">
    <property type="entry name" value="RHOD"/>
    <property type="match status" value="1"/>
</dbReference>
<reference evidence="2" key="1">
    <citation type="submission" date="2023-08" db="EMBL/GenBank/DDBJ databases">
        <authorList>
            <person name="Messyasz A."/>
            <person name="Mannisto M.K."/>
            <person name="Kerkhof L.J."/>
            <person name="Haggblom M."/>
        </authorList>
    </citation>
    <scope>NUCLEOTIDE SEQUENCE</scope>
    <source>
        <strain evidence="2">M8UP23</strain>
    </source>
</reference>
<dbReference type="InterPro" id="IPR036873">
    <property type="entry name" value="Rhodanese-like_dom_sf"/>
</dbReference>
<dbReference type="PANTHER" id="PTHR43031:SF17">
    <property type="entry name" value="SULFURTRANSFERASE YTWF-RELATED"/>
    <property type="match status" value="1"/>
</dbReference>
<dbReference type="PROSITE" id="PS50206">
    <property type="entry name" value="RHODANESE_3"/>
    <property type="match status" value="1"/>
</dbReference>
<dbReference type="InterPro" id="IPR050229">
    <property type="entry name" value="GlpE_sulfurtransferase"/>
</dbReference>
<dbReference type="Pfam" id="PF00581">
    <property type="entry name" value="Rhodanese"/>
    <property type="match status" value="1"/>
</dbReference>
<gene>
    <name evidence="2" type="ORF">RBB75_09685</name>
</gene>
<name>A0AAU7ZJ90_9BACT</name>
<protein>
    <submittedName>
        <fullName evidence="2">Rhodanese-like domain-containing protein</fullName>
    </submittedName>
</protein>
<dbReference type="RefSeq" id="WP_353070312.1">
    <property type="nucleotide sequence ID" value="NZ_CP132932.1"/>
</dbReference>